<dbReference type="AlphaFoldDB" id="A0A0R2B265"/>
<organism evidence="1 2">
    <name type="scientific">Ligilactobacillus murinus DSM 20452 = NBRC 14221</name>
    <dbReference type="NCBI Taxonomy" id="1423772"/>
    <lineage>
        <taxon>Bacteria</taxon>
        <taxon>Bacillati</taxon>
        <taxon>Bacillota</taxon>
        <taxon>Bacilli</taxon>
        <taxon>Lactobacillales</taxon>
        <taxon>Lactobacillaceae</taxon>
        <taxon>Ligilactobacillus</taxon>
    </lineage>
</organism>
<reference evidence="1 2" key="1">
    <citation type="journal article" date="2015" name="Genome Announc.">
        <title>Expanding the biotechnology potential of lactobacilli through comparative genomics of 213 strains and associated genera.</title>
        <authorList>
            <person name="Sun Z."/>
            <person name="Harris H.M."/>
            <person name="McCann A."/>
            <person name="Guo C."/>
            <person name="Argimon S."/>
            <person name="Zhang W."/>
            <person name="Yang X."/>
            <person name="Jeffery I.B."/>
            <person name="Cooney J.C."/>
            <person name="Kagawa T.F."/>
            <person name="Liu W."/>
            <person name="Song Y."/>
            <person name="Salvetti E."/>
            <person name="Wrobel A."/>
            <person name="Rasinkangas P."/>
            <person name="Parkhill J."/>
            <person name="Rea M.C."/>
            <person name="O'Sullivan O."/>
            <person name="Ritari J."/>
            <person name="Douillard F.P."/>
            <person name="Paul Ross R."/>
            <person name="Yang R."/>
            <person name="Briner A.E."/>
            <person name="Felis G.E."/>
            <person name="de Vos W.M."/>
            <person name="Barrangou R."/>
            <person name="Klaenhammer T.R."/>
            <person name="Caufield P.W."/>
            <person name="Cui Y."/>
            <person name="Zhang H."/>
            <person name="O'Toole P.W."/>
        </authorList>
    </citation>
    <scope>NUCLEOTIDE SEQUENCE [LARGE SCALE GENOMIC DNA]</scope>
    <source>
        <strain evidence="1 2">DSM 20452</strain>
    </source>
</reference>
<dbReference type="GO" id="GO:0003677">
    <property type="term" value="F:DNA binding"/>
    <property type="evidence" value="ECO:0007669"/>
    <property type="project" value="InterPro"/>
</dbReference>
<protein>
    <recommendedName>
        <fullName evidence="3">Helix-turn-helix domain-containing protein</fullName>
    </recommendedName>
</protein>
<accession>A0A0R2B265</accession>
<dbReference type="PATRIC" id="fig|1423772.3.peg.1820"/>
<dbReference type="RefSeq" id="WP_010688245.1">
    <property type="nucleotide sequence ID" value="NZ_AYYN01000174.1"/>
</dbReference>
<proteinExistence type="predicted"/>
<evidence type="ECO:0000313" key="1">
    <source>
        <dbReference type="EMBL" id="KRM70539.1"/>
    </source>
</evidence>
<sequence length="66" mass="7772">MINDKILTINEASKLLGVRRSIVEELLNDPQLPRLFVGESQQVRLLQSQLLEYVKKRAENWFEYVV</sequence>
<dbReference type="NCBIfam" id="TIGR01764">
    <property type="entry name" value="excise"/>
    <property type="match status" value="1"/>
</dbReference>
<comment type="caution">
    <text evidence="1">The sequence shown here is derived from an EMBL/GenBank/DDBJ whole genome shotgun (WGS) entry which is preliminary data.</text>
</comment>
<dbReference type="InterPro" id="IPR010093">
    <property type="entry name" value="SinI_DNA-bd"/>
</dbReference>
<gene>
    <name evidence="1" type="ORF">FC48_GL001710</name>
</gene>
<dbReference type="Proteomes" id="UP000051612">
    <property type="component" value="Unassembled WGS sequence"/>
</dbReference>
<evidence type="ECO:0000313" key="2">
    <source>
        <dbReference type="Proteomes" id="UP000051612"/>
    </source>
</evidence>
<evidence type="ECO:0008006" key="3">
    <source>
        <dbReference type="Google" id="ProtNLM"/>
    </source>
</evidence>
<name>A0A0R2B265_9LACO</name>
<dbReference type="GeneID" id="61227161"/>
<dbReference type="EMBL" id="AYYN01000174">
    <property type="protein sequence ID" value="KRM70539.1"/>
    <property type="molecule type" value="Genomic_DNA"/>
</dbReference>